<evidence type="ECO:0000313" key="8">
    <source>
        <dbReference type="Proteomes" id="UP000325811"/>
    </source>
</evidence>
<dbReference type="InterPro" id="IPR001279">
    <property type="entry name" value="Metallo-B-lactamas"/>
</dbReference>
<dbReference type="SMART" id="SM00849">
    <property type="entry name" value="Lactamase_B"/>
    <property type="match status" value="1"/>
</dbReference>
<reference evidence="7 8" key="1">
    <citation type="submission" date="2019-08" db="EMBL/GenBank/DDBJ databases">
        <authorList>
            <person name="Herpell B J."/>
        </authorList>
    </citation>
    <scope>NUCLEOTIDE SEQUENCE [LARGE SCALE GENOMIC DNA]</scope>
    <source>
        <strain evidence="8">Msb3</strain>
    </source>
</reference>
<dbReference type="KEGG" id="pdio:PDMSB3_2168.1"/>
<keyword evidence="4 7" id="KW-0378">Hydrolase</keyword>
<dbReference type="SUPFAM" id="SSF56281">
    <property type="entry name" value="Metallo-hydrolase/oxidoreductase"/>
    <property type="match status" value="1"/>
</dbReference>
<comment type="similarity">
    <text evidence="2">Belongs to the metallo-beta-lactamase superfamily.</text>
</comment>
<comment type="cofactor">
    <cofactor evidence="1">
        <name>Zn(2+)</name>
        <dbReference type="ChEBI" id="CHEBI:29105"/>
    </cofactor>
</comment>
<proteinExistence type="inferred from homology"/>
<evidence type="ECO:0000256" key="3">
    <source>
        <dbReference type="ARBA" id="ARBA00022723"/>
    </source>
</evidence>
<keyword evidence="3" id="KW-0479">Metal-binding</keyword>
<accession>A0A5Q4ZUV0</accession>
<evidence type="ECO:0000256" key="5">
    <source>
        <dbReference type="ARBA" id="ARBA00022833"/>
    </source>
</evidence>
<dbReference type="GO" id="GO:0046872">
    <property type="term" value="F:metal ion binding"/>
    <property type="evidence" value="ECO:0007669"/>
    <property type="project" value="UniProtKB-KW"/>
</dbReference>
<evidence type="ECO:0000256" key="1">
    <source>
        <dbReference type="ARBA" id="ARBA00001947"/>
    </source>
</evidence>
<dbReference type="PANTHER" id="PTHR42978">
    <property type="entry name" value="QUORUM-QUENCHING LACTONASE YTNP-RELATED-RELATED"/>
    <property type="match status" value="1"/>
</dbReference>
<dbReference type="InterPro" id="IPR036866">
    <property type="entry name" value="RibonucZ/Hydroxyglut_hydro"/>
</dbReference>
<dbReference type="Pfam" id="PF00753">
    <property type="entry name" value="Lactamase_B"/>
    <property type="match status" value="1"/>
</dbReference>
<dbReference type="Proteomes" id="UP000325811">
    <property type="component" value="Chromosome II"/>
</dbReference>
<keyword evidence="8" id="KW-1185">Reference proteome</keyword>
<evidence type="ECO:0000256" key="2">
    <source>
        <dbReference type="ARBA" id="ARBA00007749"/>
    </source>
</evidence>
<dbReference type="EMBL" id="LR699554">
    <property type="protein sequence ID" value="VVD33452.1"/>
    <property type="molecule type" value="Genomic_DNA"/>
</dbReference>
<dbReference type="PANTHER" id="PTHR42978:SF7">
    <property type="entry name" value="METALLO-HYDROLASE RV2300C-RELATED"/>
    <property type="match status" value="1"/>
</dbReference>
<dbReference type="CDD" id="cd07729">
    <property type="entry name" value="AHL_lactonase_MBL-fold"/>
    <property type="match status" value="1"/>
</dbReference>
<sequence length="271" mass="30190">MTGASDTYELFAIKYARRDGWRSDNFIGGDDDHSSAMPLDYYVWVARNSERAVLIDTGFNAEVAAKRGRGVLRCPIDSLRLVGIDPDSVSDAVITHLHYDHVGNFTLLPSARFHLQEPEMHFATGRHMKDAHFAHHYEPEDVAAMVKMNFAQRVVMHNGPAELAPGIQLQPVGGHTPGLQIVRVKTARGWVVVASDASHFYDNIEKRRPFSNACDVCKMLDAFDTVYLLADSKQHVIPGHDPQVLERYPAPTRELEGIVARLDVAPVSHAE</sequence>
<protein>
    <submittedName>
        <fullName evidence="7">Zn-dependent hydrolases, including glyoxylases</fullName>
    </submittedName>
</protein>
<keyword evidence="5" id="KW-0862">Zinc</keyword>
<dbReference type="GO" id="GO:0016787">
    <property type="term" value="F:hydrolase activity"/>
    <property type="evidence" value="ECO:0007669"/>
    <property type="project" value="UniProtKB-KW"/>
</dbReference>
<organism evidence="7 8">
    <name type="scientific">Paraburkholderia dioscoreae</name>
    <dbReference type="NCBI Taxonomy" id="2604047"/>
    <lineage>
        <taxon>Bacteria</taxon>
        <taxon>Pseudomonadati</taxon>
        <taxon>Pseudomonadota</taxon>
        <taxon>Betaproteobacteria</taxon>
        <taxon>Burkholderiales</taxon>
        <taxon>Burkholderiaceae</taxon>
        <taxon>Paraburkholderia</taxon>
    </lineage>
</organism>
<dbReference type="InterPro" id="IPR051013">
    <property type="entry name" value="MBL_superfamily_lactonases"/>
</dbReference>
<evidence type="ECO:0000259" key="6">
    <source>
        <dbReference type="SMART" id="SM00849"/>
    </source>
</evidence>
<name>A0A5Q4ZUV0_9BURK</name>
<dbReference type="Gene3D" id="3.60.15.10">
    <property type="entry name" value="Ribonuclease Z/Hydroxyacylglutathione hydrolase-like"/>
    <property type="match status" value="1"/>
</dbReference>
<evidence type="ECO:0000313" key="7">
    <source>
        <dbReference type="EMBL" id="VVD33452.1"/>
    </source>
</evidence>
<gene>
    <name evidence="7" type="ORF">PDMSB3_2168</name>
</gene>
<dbReference type="RefSeq" id="WP_007177732.1">
    <property type="nucleotide sequence ID" value="NZ_LR699554.1"/>
</dbReference>
<evidence type="ECO:0000256" key="4">
    <source>
        <dbReference type="ARBA" id="ARBA00022801"/>
    </source>
</evidence>
<dbReference type="AlphaFoldDB" id="A0A5Q4ZUV0"/>
<feature type="domain" description="Metallo-beta-lactamase" evidence="6">
    <location>
        <begin position="40"/>
        <end position="240"/>
    </location>
</feature>